<gene>
    <name evidence="2" type="ORF">ACEZDJ_03140</name>
</gene>
<evidence type="ECO:0000313" key="3">
    <source>
        <dbReference type="Proteomes" id="UP001592528"/>
    </source>
</evidence>
<keyword evidence="1" id="KW-0732">Signal</keyword>
<accession>A0ABV6UFR3</accession>
<comment type="caution">
    <text evidence="2">The sequence shown here is derived from an EMBL/GenBank/DDBJ whole genome shotgun (WGS) entry which is preliminary data.</text>
</comment>
<evidence type="ECO:0000313" key="2">
    <source>
        <dbReference type="EMBL" id="MFC1400279.1"/>
    </source>
</evidence>
<dbReference type="RefSeq" id="WP_084713686.1">
    <property type="nucleotide sequence ID" value="NZ_JBHEZZ010000001.1"/>
</dbReference>
<protein>
    <recommendedName>
        <fullName evidence="4">Secreted protein</fullName>
    </recommendedName>
</protein>
<reference evidence="2 3" key="1">
    <citation type="submission" date="2024-09" db="EMBL/GenBank/DDBJ databases">
        <authorList>
            <person name="Lee S.D."/>
        </authorList>
    </citation>
    <scope>NUCLEOTIDE SEQUENCE [LARGE SCALE GENOMIC DNA]</scope>
    <source>
        <strain evidence="2 3">N1-5</strain>
    </source>
</reference>
<keyword evidence="3" id="KW-1185">Reference proteome</keyword>
<sequence length="190" mass="19245">MLTNTRLRTSLAAVALAASLLVLPACSSGSSKSSVSAVGAAVAATPTSSADRVKFAKTKFVANASLAAGAAYQWLYKPFKAGTFKSGAKGRTFALVKGGLAGAFTYNRLKAALNDAKGDPTLSKATDALSSGIESIKNLPSKIRGGNATDADFNQVQSVVDGVKKAASQNGLNVTDQVPSAGQLTQMVSS</sequence>
<name>A0ABV6UFR3_9ACTN</name>
<organism evidence="2 3">
    <name type="scientific">Streptacidiphilus cavernicola</name>
    <dbReference type="NCBI Taxonomy" id="3342716"/>
    <lineage>
        <taxon>Bacteria</taxon>
        <taxon>Bacillati</taxon>
        <taxon>Actinomycetota</taxon>
        <taxon>Actinomycetes</taxon>
        <taxon>Kitasatosporales</taxon>
        <taxon>Streptomycetaceae</taxon>
        <taxon>Streptacidiphilus</taxon>
    </lineage>
</organism>
<dbReference type="EMBL" id="JBHEZZ010000001">
    <property type="protein sequence ID" value="MFC1400279.1"/>
    <property type="molecule type" value="Genomic_DNA"/>
</dbReference>
<proteinExistence type="predicted"/>
<feature type="chain" id="PRO_5046988180" description="Secreted protein" evidence="1">
    <location>
        <begin position="28"/>
        <end position="190"/>
    </location>
</feature>
<dbReference type="Proteomes" id="UP001592528">
    <property type="component" value="Unassembled WGS sequence"/>
</dbReference>
<evidence type="ECO:0008006" key="4">
    <source>
        <dbReference type="Google" id="ProtNLM"/>
    </source>
</evidence>
<evidence type="ECO:0000256" key="1">
    <source>
        <dbReference type="SAM" id="SignalP"/>
    </source>
</evidence>
<feature type="signal peptide" evidence="1">
    <location>
        <begin position="1"/>
        <end position="27"/>
    </location>
</feature>